<feature type="region of interest" description="Disordered" evidence="1">
    <location>
        <begin position="569"/>
        <end position="591"/>
    </location>
</feature>
<sequence>MVEESLKRFNQFLLNDVEFLSNQNSEEGKLNPVVTVGVQYKRIVGLGDIIELWRKINPSLLGEKKETISQIIESGDIFNLLKLPYRELDGLLIALNAIRTRKDNRLFYSHLEILLRIVDLFCEQNTLTLADECLREAEQLIETKKSIREVTQIKFSLTKANLEFYKGNNEAAYKIIKNISQRYKDSFWENLVTLPLQIRLYLLNAKIVTLRREGTETKSCYLDKSVSKCLQLVKLCFKKDKTSYRMLIKREEKYRIFSLSLACLRDYIKWMINTGNIRYTEAYLTEAVSLSTSLCLPLWLAEFLNLRVKFELFAHRFKSATITLRQLEYTFTTDSISNVKSEKSPNNNANISSNSDLAVRNQPLDEYDQEDSSQSEIEEISVISRPKIFKPDYLNHDSCCCNPCCDVFLQSVLLNYYYNKVEFSIKKLKKREVLSYLQPLAMIFHSTTTKGVEIMKSVLDKANKYDNIEFHSSISTLMYHESLIKLNLLHLKTAWLFRNAKRFKSYIRRTEKLVKLQKYTFLLCNEYEGEALYYKAIAVFPELKPLRIETLERNIIKEENFKRLLSPTLNRLRTNAQPKRPRTPKTTNLDRIEKVTCNMKREIKEEMTFNVDLDNDDFLPSPILGYKKKQSERKRRRLQNFKEDKSQPMKHDKDPEKARSESDLTDDVLETSPETTISVTDSSKNGTK</sequence>
<reference evidence="2 3" key="1">
    <citation type="submission" date="2020-08" db="EMBL/GenBank/DDBJ databases">
        <authorList>
            <person name="Hejnol A."/>
        </authorList>
    </citation>
    <scope>NUCLEOTIDE SEQUENCE [LARGE SCALE GENOMIC DNA]</scope>
</reference>
<evidence type="ECO:0000313" key="2">
    <source>
        <dbReference type="EMBL" id="CAD5124127.1"/>
    </source>
</evidence>
<name>A0A7I8W7Y4_9ANNE</name>
<proteinExistence type="predicted"/>
<feature type="compositionally biased region" description="Basic and acidic residues" evidence="1">
    <location>
        <begin position="640"/>
        <end position="662"/>
    </location>
</feature>
<dbReference type="Proteomes" id="UP000549394">
    <property type="component" value="Unassembled WGS sequence"/>
</dbReference>
<protein>
    <submittedName>
        <fullName evidence="2">DgyrCDS12428</fullName>
    </submittedName>
</protein>
<keyword evidence="3" id="KW-1185">Reference proteome</keyword>
<gene>
    <name evidence="2" type="ORF">DGYR_LOCUS11716</name>
</gene>
<feature type="compositionally biased region" description="Basic residues" evidence="1">
    <location>
        <begin position="628"/>
        <end position="639"/>
    </location>
</feature>
<organism evidence="2 3">
    <name type="scientific">Dimorphilus gyrociliatus</name>
    <dbReference type="NCBI Taxonomy" id="2664684"/>
    <lineage>
        <taxon>Eukaryota</taxon>
        <taxon>Metazoa</taxon>
        <taxon>Spiralia</taxon>
        <taxon>Lophotrochozoa</taxon>
        <taxon>Annelida</taxon>
        <taxon>Polychaeta</taxon>
        <taxon>Polychaeta incertae sedis</taxon>
        <taxon>Dinophilidae</taxon>
        <taxon>Dimorphilus</taxon>
    </lineage>
</organism>
<feature type="compositionally biased region" description="Polar residues" evidence="1">
    <location>
        <begin position="672"/>
        <end position="688"/>
    </location>
</feature>
<feature type="region of interest" description="Disordered" evidence="1">
    <location>
        <begin position="628"/>
        <end position="688"/>
    </location>
</feature>
<comment type="caution">
    <text evidence="2">The sequence shown here is derived from an EMBL/GenBank/DDBJ whole genome shotgun (WGS) entry which is preliminary data.</text>
</comment>
<dbReference type="EMBL" id="CAJFCJ010000020">
    <property type="protein sequence ID" value="CAD5124127.1"/>
    <property type="molecule type" value="Genomic_DNA"/>
</dbReference>
<accession>A0A7I8W7Y4</accession>
<evidence type="ECO:0000313" key="3">
    <source>
        <dbReference type="Proteomes" id="UP000549394"/>
    </source>
</evidence>
<dbReference type="AlphaFoldDB" id="A0A7I8W7Y4"/>
<evidence type="ECO:0000256" key="1">
    <source>
        <dbReference type="SAM" id="MobiDB-lite"/>
    </source>
</evidence>